<keyword evidence="3 7" id="KW-0812">Transmembrane</keyword>
<dbReference type="Pfam" id="PF04511">
    <property type="entry name" value="DER1"/>
    <property type="match status" value="1"/>
</dbReference>
<dbReference type="STRING" id="796925.A0A137P662"/>
<feature type="transmembrane region" description="Helical" evidence="7">
    <location>
        <begin position="20"/>
        <end position="44"/>
    </location>
</feature>
<protein>
    <recommendedName>
        <fullName evidence="7">Derlin</fullName>
    </recommendedName>
</protein>
<dbReference type="OMA" id="FKSQYWR"/>
<keyword evidence="6 7" id="KW-0472">Membrane</keyword>
<proteinExistence type="inferred from homology"/>
<evidence type="ECO:0000256" key="5">
    <source>
        <dbReference type="ARBA" id="ARBA00022989"/>
    </source>
</evidence>
<comment type="similarity">
    <text evidence="2 7">Belongs to the derlin family.</text>
</comment>
<evidence type="ECO:0000256" key="6">
    <source>
        <dbReference type="ARBA" id="ARBA00023136"/>
    </source>
</evidence>
<dbReference type="InterPro" id="IPR007599">
    <property type="entry name" value="DER1"/>
</dbReference>
<gene>
    <name evidence="8" type="ORF">CONCODRAFT_39369</name>
</gene>
<feature type="transmembrane region" description="Helical" evidence="7">
    <location>
        <begin position="56"/>
        <end position="76"/>
    </location>
</feature>
<evidence type="ECO:0000313" key="9">
    <source>
        <dbReference type="Proteomes" id="UP000070444"/>
    </source>
</evidence>
<keyword evidence="9" id="KW-1185">Reference proteome</keyword>
<dbReference type="GO" id="GO:0006950">
    <property type="term" value="P:response to stress"/>
    <property type="evidence" value="ECO:0007669"/>
    <property type="project" value="UniProtKB-ARBA"/>
</dbReference>
<dbReference type="PANTHER" id="PTHR11009">
    <property type="entry name" value="DER1-LIKE PROTEIN, DERLIN"/>
    <property type="match status" value="1"/>
</dbReference>
<name>A0A137P662_CONC2</name>
<evidence type="ECO:0000256" key="7">
    <source>
        <dbReference type="RuleBase" id="RU363059"/>
    </source>
</evidence>
<dbReference type="Proteomes" id="UP000070444">
    <property type="component" value="Unassembled WGS sequence"/>
</dbReference>
<comment type="function">
    <text evidence="7">May be involved in the degradation of misfolded endoplasmic reticulum (ER) luminal proteins.</text>
</comment>
<keyword evidence="5 7" id="KW-1133">Transmembrane helix</keyword>
<feature type="transmembrane region" description="Helical" evidence="7">
    <location>
        <begin position="140"/>
        <end position="164"/>
    </location>
</feature>
<keyword evidence="4 7" id="KW-0256">Endoplasmic reticulum</keyword>
<dbReference type="GO" id="GO:0005789">
    <property type="term" value="C:endoplasmic reticulum membrane"/>
    <property type="evidence" value="ECO:0007669"/>
    <property type="project" value="UniProtKB-SubCell"/>
</dbReference>
<feature type="transmembrane region" description="Helical" evidence="7">
    <location>
        <begin position="96"/>
        <end position="119"/>
    </location>
</feature>
<accession>A0A137P662</accession>
<dbReference type="InterPro" id="IPR035952">
    <property type="entry name" value="Rhomboid-like_sf"/>
</dbReference>
<evidence type="ECO:0000256" key="1">
    <source>
        <dbReference type="ARBA" id="ARBA00004477"/>
    </source>
</evidence>
<evidence type="ECO:0000256" key="3">
    <source>
        <dbReference type="ARBA" id="ARBA00022692"/>
    </source>
</evidence>
<dbReference type="SUPFAM" id="SSF144091">
    <property type="entry name" value="Rhomboid-like"/>
    <property type="match status" value="1"/>
</dbReference>
<dbReference type="AlphaFoldDB" id="A0A137P662"/>
<evidence type="ECO:0000256" key="4">
    <source>
        <dbReference type="ARBA" id="ARBA00022824"/>
    </source>
</evidence>
<evidence type="ECO:0000313" key="8">
    <source>
        <dbReference type="EMBL" id="KXN70502.1"/>
    </source>
</evidence>
<comment type="subcellular location">
    <subcellularLocation>
        <location evidence="1 7">Endoplasmic reticulum membrane</location>
        <topology evidence="1 7">Multi-pass membrane protein</topology>
    </subcellularLocation>
</comment>
<dbReference type="EMBL" id="KQ964500">
    <property type="protein sequence ID" value="KXN70502.1"/>
    <property type="molecule type" value="Genomic_DNA"/>
</dbReference>
<dbReference type="OrthoDB" id="1716531at2759"/>
<sequence>MPNQLEQWFFDIPLVTRFYLTGAMALTFLVQIGWINYFDIYLNYDAIFKKHQYWKFIASFFYFGTFSFDWIWNMYFITKYSRMLEEESFSGRVGDFAWFMVLSAISIMISAPILELEVLAPAFTHTMTYIWSRRNPHLRILFLGAIPLTAPYLPYIFLLLNWLISAEFPKSHFIAIVIGHIYYFFEDVWPQQPGTNGVRYLKTPRWL</sequence>
<organism evidence="8 9">
    <name type="scientific">Conidiobolus coronatus (strain ATCC 28846 / CBS 209.66 / NRRL 28638)</name>
    <name type="common">Delacroixia coronata</name>
    <dbReference type="NCBI Taxonomy" id="796925"/>
    <lineage>
        <taxon>Eukaryota</taxon>
        <taxon>Fungi</taxon>
        <taxon>Fungi incertae sedis</taxon>
        <taxon>Zoopagomycota</taxon>
        <taxon>Entomophthoromycotina</taxon>
        <taxon>Entomophthoromycetes</taxon>
        <taxon>Entomophthorales</taxon>
        <taxon>Ancylistaceae</taxon>
        <taxon>Conidiobolus</taxon>
    </lineage>
</organism>
<evidence type="ECO:0000256" key="2">
    <source>
        <dbReference type="ARBA" id="ARBA00008917"/>
    </source>
</evidence>
<reference evidence="8 9" key="1">
    <citation type="journal article" date="2015" name="Genome Biol. Evol.">
        <title>Phylogenomic analyses indicate that early fungi evolved digesting cell walls of algal ancestors of land plants.</title>
        <authorList>
            <person name="Chang Y."/>
            <person name="Wang S."/>
            <person name="Sekimoto S."/>
            <person name="Aerts A.L."/>
            <person name="Choi C."/>
            <person name="Clum A."/>
            <person name="LaButti K.M."/>
            <person name="Lindquist E.A."/>
            <person name="Yee Ngan C."/>
            <person name="Ohm R.A."/>
            <person name="Salamov A.A."/>
            <person name="Grigoriev I.V."/>
            <person name="Spatafora J.W."/>
            <person name="Berbee M.L."/>
        </authorList>
    </citation>
    <scope>NUCLEOTIDE SEQUENCE [LARGE SCALE GENOMIC DNA]</scope>
    <source>
        <strain evidence="8 9">NRRL 28638</strain>
    </source>
</reference>